<comment type="caution">
    <text evidence="6">The sequence shown here is derived from an EMBL/GenBank/DDBJ whole genome shotgun (WGS) entry which is preliminary data.</text>
</comment>
<keyword evidence="7" id="KW-1185">Reference proteome</keyword>
<protein>
    <recommendedName>
        <fullName evidence="2">non-specific serine/threonine protein kinase</fullName>
        <ecNumber evidence="2">2.7.11.1</ecNumber>
    </recommendedName>
</protein>
<gene>
    <name evidence="6" type="ORF">GDO86_019978</name>
</gene>
<dbReference type="GO" id="GO:0005524">
    <property type="term" value="F:ATP binding"/>
    <property type="evidence" value="ECO:0007669"/>
    <property type="project" value="InterPro"/>
</dbReference>
<evidence type="ECO:0000313" key="6">
    <source>
        <dbReference type="EMBL" id="KAG8429514.1"/>
    </source>
</evidence>
<evidence type="ECO:0000256" key="1">
    <source>
        <dbReference type="ARBA" id="ARBA00010507"/>
    </source>
</evidence>
<name>A0A8T2IEA2_9PIPI</name>
<dbReference type="EC" id="2.7.11.1" evidence="2"/>
<evidence type="ECO:0000313" key="7">
    <source>
        <dbReference type="Proteomes" id="UP000812440"/>
    </source>
</evidence>
<reference evidence="6" key="1">
    <citation type="thesis" date="2020" institute="ProQuest LLC" country="789 East Eisenhower Parkway, Ann Arbor, MI, USA">
        <title>Comparative Genomics and Chromosome Evolution.</title>
        <authorList>
            <person name="Mudd A.B."/>
        </authorList>
    </citation>
    <scope>NUCLEOTIDE SEQUENCE</scope>
    <source>
        <strain evidence="6">Female2</strain>
        <tissue evidence="6">Blood</tissue>
    </source>
</reference>
<feature type="non-terminal residue" evidence="6">
    <location>
        <position position="1"/>
    </location>
</feature>
<organism evidence="6 7">
    <name type="scientific">Hymenochirus boettgeri</name>
    <name type="common">Congo dwarf clawed frog</name>
    <dbReference type="NCBI Taxonomy" id="247094"/>
    <lineage>
        <taxon>Eukaryota</taxon>
        <taxon>Metazoa</taxon>
        <taxon>Chordata</taxon>
        <taxon>Craniata</taxon>
        <taxon>Vertebrata</taxon>
        <taxon>Euteleostomi</taxon>
        <taxon>Amphibia</taxon>
        <taxon>Batrachia</taxon>
        <taxon>Anura</taxon>
        <taxon>Pipoidea</taxon>
        <taxon>Pipidae</taxon>
        <taxon>Pipinae</taxon>
        <taxon>Hymenochirus</taxon>
    </lineage>
</organism>
<dbReference type="PANTHER" id="PTHR44329">
    <property type="entry name" value="SERINE/THREONINE-PROTEIN KINASE TNNI3K-RELATED"/>
    <property type="match status" value="1"/>
</dbReference>
<dbReference type="InterPro" id="IPR001245">
    <property type="entry name" value="Ser-Thr/Tyr_kinase_cat_dom"/>
</dbReference>
<accession>A0A8T2IEA2</accession>
<dbReference type="InterPro" id="IPR000719">
    <property type="entry name" value="Prot_kinase_dom"/>
</dbReference>
<dbReference type="PROSITE" id="PS50011">
    <property type="entry name" value="PROTEIN_KINASE_DOM"/>
    <property type="match status" value="1"/>
</dbReference>
<dbReference type="InterPro" id="IPR011009">
    <property type="entry name" value="Kinase-like_dom_sf"/>
</dbReference>
<proteinExistence type="inferred from homology"/>
<dbReference type="PANTHER" id="PTHR44329:SF22">
    <property type="entry name" value="RAF PROTO-ONCOGENE SERINE_THREONINE-PROTEIN KINASE"/>
    <property type="match status" value="1"/>
</dbReference>
<dbReference type="OrthoDB" id="774951at2759"/>
<dbReference type="Pfam" id="PF07714">
    <property type="entry name" value="PK_Tyr_Ser-Thr"/>
    <property type="match status" value="1"/>
</dbReference>
<sequence>LHEGLTVKIGDFGLATVKSRWSGSQQVEQPTGSILWMAPEVMRMQDNNPYSFQSDVYSYGIVLFELMTGELPYSHIKDRDQIIFLVGRGCVVPDLCKLYKNCPKAMKRLVVDCIKKTREERPLFPQVGSLTETPELQNVPIVSTPSH</sequence>
<dbReference type="AlphaFoldDB" id="A0A8T2IEA2"/>
<evidence type="ECO:0000256" key="3">
    <source>
        <dbReference type="ARBA" id="ARBA00022679"/>
    </source>
</evidence>
<dbReference type="EMBL" id="JAACNH010006147">
    <property type="protein sequence ID" value="KAG8429514.1"/>
    <property type="molecule type" value="Genomic_DNA"/>
</dbReference>
<evidence type="ECO:0000259" key="5">
    <source>
        <dbReference type="PROSITE" id="PS50011"/>
    </source>
</evidence>
<dbReference type="GO" id="GO:0004709">
    <property type="term" value="F:MAP kinase kinase kinase activity"/>
    <property type="evidence" value="ECO:0007669"/>
    <property type="project" value="TreeGrafter"/>
</dbReference>
<evidence type="ECO:0000256" key="2">
    <source>
        <dbReference type="ARBA" id="ARBA00012513"/>
    </source>
</evidence>
<dbReference type="GO" id="GO:0005829">
    <property type="term" value="C:cytosol"/>
    <property type="evidence" value="ECO:0007669"/>
    <property type="project" value="TreeGrafter"/>
</dbReference>
<dbReference type="InterPro" id="IPR020635">
    <property type="entry name" value="Tyr_kinase_cat_dom"/>
</dbReference>
<dbReference type="GO" id="GO:0005739">
    <property type="term" value="C:mitochondrion"/>
    <property type="evidence" value="ECO:0007669"/>
    <property type="project" value="TreeGrafter"/>
</dbReference>
<comment type="similarity">
    <text evidence="1">Belongs to the protein kinase superfamily. TKL Ser/Thr protein kinase family. RAF subfamily.</text>
</comment>
<feature type="domain" description="Protein kinase" evidence="5">
    <location>
        <begin position="1"/>
        <end position="136"/>
    </location>
</feature>
<dbReference type="Proteomes" id="UP000812440">
    <property type="component" value="Unassembled WGS sequence"/>
</dbReference>
<dbReference type="SUPFAM" id="SSF56112">
    <property type="entry name" value="Protein kinase-like (PK-like)"/>
    <property type="match status" value="1"/>
</dbReference>
<dbReference type="Gene3D" id="1.10.510.10">
    <property type="entry name" value="Transferase(Phosphotransferase) domain 1"/>
    <property type="match status" value="1"/>
</dbReference>
<dbReference type="InterPro" id="IPR051681">
    <property type="entry name" value="Ser/Thr_Kinases-Pseudokinases"/>
</dbReference>
<dbReference type="GO" id="GO:0004713">
    <property type="term" value="F:protein tyrosine kinase activity"/>
    <property type="evidence" value="ECO:0007669"/>
    <property type="project" value="InterPro"/>
</dbReference>
<keyword evidence="4" id="KW-0418">Kinase</keyword>
<keyword evidence="3" id="KW-0808">Transferase</keyword>
<dbReference type="SMART" id="SM00219">
    <property type="entry name" value="TyrKc"/>
    <property type="match status" value="1"/>
</dbReference>
<evidence type="ECO:0000256" key="4">
    <source>
        <dbReference type="ARBA" id="ARBA00022777"/>
    </source>
</evidence>